<protein>
    <submittedName>
        <fullName evidence="1">(2Fe-2S) ferredoxin domain-containing protein</fullName>
    </submittedName>
</protein>
<dbReference type="EMBL" id="CP064942">
    <property type="protein sequence ID" value="QPH55622.1"/>
    <property type="molecule type" value="Genomic_DNA"/>
</dbReference>
<dbReference type="KEGG" id="poz:I0K15_07795"/>
<dbReference type="Proteomes" id="UP000594800">
    <property type="component" value="Chromosome"/>
</dbReference>
<reference evidence="1 2" key="1">
    <citation type="submission" date="2020-11" db="EMBL/GenBank/DDBJ databases">
        <title>Description of Pontivivens ytuae sp. nov. isolated from deep sea sediment of Mariana Trench.</title>
        <authorList>
            <person name="Wang Z."/>
            <person name="Sun Q.-L."/>
            <person name="Xu X.-D."/>
            <person name="Tang Y.-Z."/>
            <person name="Zhang J."/>
        </authorList>
    </citation>
    <scope>NUCLEOTIDE SEQUENCE [LARGE SCALE GENOMIC DNA]</scope>
    <source>
        <strain evidence="1 2">MT2928</strain>
    </source>
</reference>
<evidence type="ECO:0000313" key="1">
    <source>
        <dbReference type="EMBL" id="QPH55622.1"/>
    </source>
</evidence>
<dbReference type="RefSeq" id="WP_196104884.1">
    <property type="nucleotide sequence ID" value="NZ_CP064942.1"/>
</dbReference>
<dbReference type="InterPro" id="IPR036249">
    <property type="entry name" value="Thioredoxin-like_sf"/>
</dbReference>
<proteinExistence type="predicted"/>
<dbReference type="CDD" id="cd02980">
    <property type="entry name" value="TRX_Fd_family"/>
    <property type="match status" value="1"/>
</dbReference>
<dbReference type="SUPFAM" id="SSF53800">
    <property type="entry name" value="Chelatase"/>
    <property type="match status" value="1"/>
</dbReference>
<dbReference type="Gene3D" id="3.40.30.10">
    <property type="entry name" value="Glutaredoxin"/>
    <property type="match status" value="1"/>
</dbReference>
<sequence length="257" mass="28098">MHGSARADAVLFVVSAYTLSKRALDRLETAAAGAATGLARLIRLEETGPSLIDALDEMRAEGHRRIRVQPLGVPFPESLMSWLPGVMADWRTRGQNADTWLELGPDPATDAEALLAFASATLAHPDPAQPIADVAPRLGKPGWTDPPDFEFHLLVCTGPRCAIHGAAPFTHMLKDELKAAGVFDRCLTTRTGCIYPCNRGPVLALYPHGHWYRLPDQEATRRFVREVLVEGGTAEDLRFHTARAVRDSHTPKQEAAQ</sequence>
<organism evidence="1 2">
    <name type="scientific">Pontivivens ytuae</name>
    <dbReference type="NCBI Taxonomy" id="2789856"/>
    <lineage>
        <taxon>Bacteria</taxon>
        <taxon>Pseudomonadati</taxon>
        <taxon>Pseudomonadota</taxon>
        <taxon>Alphaproteobacteria</taxon>
        <taxon>Rhodobacterales</taxon>
        <taxon>Paracoccaceae</taxon>
        <taxon>Pontivivens</taxon>
    </lineage>
</organism>
<evidence type="ECO:0000313" key="2">
    <source>
        <dbReference type="Proteomes" id="UP000594800"/>
    </source>
</evidence>
<keyword evidence="2" id="KW-1185">Reference proteome</keyword>
<name>A0A7S9LUL4_9RHOB</name>
<dbReference type="SUPFAM" id="SSF52833">
    <property type="entry name" value="Thioredoxin-like"/>
    <property type="match status" value="1"/>
</dbReference>
<gene>
    <name evidence="1" type="ORF">I0K15_07795</name>
</gene>
<dbReference type="AlphaFoldDB" id="A0A7S9LUL4"/>
<accession>A0A7S9LUL4</accession>